<dbReference type="RefSeq" id="WP_234989628.1">
    <property type="nucleotide sequence ID" value="NZ_FWXO01000002.1"/>
</dbReference>
<dbReference type="EMBL" id="FWXO01000002">
    <property type="protein sequence ID" value="SMC51775.1"/>
    <property type="molecule type" value="Genomic_DNA"/>
</dbReference>
<comment type="cofactor">
    <cofactor evidence="1">
        <name>FMN</name>
        <dbReference type="ChEBI" id="CHEBI:58210"/>
    </cofactor>
</comment>
<dbReference type="InterPro" id="IPR012349">
    <property type="entry name" value="Split_barrel_FMN-bd"/>
</dbReference>
<feature type="domain" description="Flavin reductase like" evidence="5">
    <location>
        <begin position="29"/>
        <end position="165"/>
    </location>
</feature>
<dbReference type="GO" id="GO:0010181">
    <property type="term" value="F:FMN binding"/>
    <property type="evidence" value="ECO:0007669"/>
    <property type="project" value="InterPro"/>
</dbReference>
<dbReference type="AlphaFoldDB" id="A0A1W1ZTG7"/>
<evidence type="ECO:0000256" key="4">
    <source>
        <dbReference type="ARBA" id="ARBA00038054"/>
    </source>
</evidence>
<dbReference type="PANTHER" id="PTHR33798">
    <property type="entry name" value="FLAVOPROTEIN OXYGENASE"/>
    <property type="match status" value="1"/>
</dbReference>
<evidence type="ECO:0000256" key="2">
    <source>
        <dbReference type="ARBA" id="ARBA00022630"/>
    </source>
</evidence>
<keyword evidence="7" id="KW-1185">Reference proteome</keyword>
<dbReference type="InterPro" id="IPR002563">
    <property type="entry name" value="Flavin_Rdtase-like_dom"/>
</dbReference>
<dbReference type="Pfam" id="PF01613">
    <property type="entry name" value="Flavin_Reduct"/>
    <property type="match status" value="1"/>
</dbReference>
<name>A0A1W1ZTG7_9FLAO</name>
<dbReference type="Gene3D" id="2.30.110.10">
    <property type="entry name" value="Electron Transport, Fmn-binding Protein, Chain A"/>
    <property type="match status" value="1"/>
</dbReference>
<keyword evidence="3" id="KW-0288">FMN</keyword>
<dbReference type="PANTHER" id="PTHR33798:SF5">
    <property type="entry name" value="FLAVIN REDUCTASE LIKE DOMAIN-CONTAINING PROTEIN"/>
    <property type="match status" value="1"/>
</dbReference>
<dbReference type="STRING" id="504486.SAMN05660703_1530"/>
<sequence>MMNLNQEGIKNLTRVDRIKIINSVSGIKPANLIGTISEDGIANVAIFSSVVHLGSDPALLGFILRPTGEVPRNTFDNILANHSYTINHIHPDFIKNAHYTSAKFDKDISEFEKCNLEEEYIATIKAPFVKQSCFKMGMEFREALPIKLNDTILVVGEIVHLIMPDALVNGDDDINLEHTNAVGISGLNSYYSVSKIGEFPYARIHEVPKF</sequence>
<dbReference type="Proteomes" id="UP000192360">
    <property type="component" value="Unassembled WGS sequence"/>
</dbReference>
<gene>
    <name evidence="6" type="ORF">SAMN05660703_1530</name>
</gene>
<evidence type="ECO:0000313" key="6">
    <source>
        <dbReference type="EMBL" id="SMC51775.1"/>
    </source>
</evidence>
<proteinExistence type="inferred from homology"/>
<evidence type="ECO:0000256" key="1">
    <source>
        <dbReference type="ARBA" id="ARBA00001917"/>
    </source>
</evidence>
<organism evidence="6 7">
    <name type="scientific">Cellulophaga tyrosinoxydans</name>
    <dbReference type="NCBI Taxonomy" id="504486"/>
    <lineage>
        <taxon>Bacteria</taxon>
        <taxon>Pseudomonadati</taxon>
        <taxon>Bacteroidota</taxon>
        <taxon>Flavobacteriia</taxon>
        <taxon>Flavobacteriales</taxon>
        <taxon>Flavobacteriaceae</taxon>
        <taxon>Cellulophaga</taxon>
    </lineage>
</organism>
<evidence type="ECO:0000259" key="5">
    <source>
        <dbReference type="Pfam" id="PF01613"/>
    </source>
</evidence>
<dbReference type="SUPFAM" id="SSF50475">
    <property type="entry name" value="FMN-binding split barrel"/>
    <property type="match status" value="1"/>
</dbReference>
<accession>A0A1W1ZTG7</accession>
<evidence type="ECO:0000313" key="7">
    <source>
        <dbReference type="Proteomes" id="UP000192360"/>
    </source>
</evidence>
<reference evidence="7" key="1">
    <citation type="submission" date="2017-04" db="EMBL/GenBank/DDBJ databases">
        <authorList>
            <person name="Varghese N."/>
            <person name="Submissions S."/>
        </authorList>
    </citation>
    <scope>NUCLEOTIDE SEQUENCE [LARGE SCALE GENOMIC DNA]</scope>
    <source>
        <strain evidence="7">DSM 21164</strain>
    </source>
</reference>
<dbReference type="GO" id="GO:0016646">
    <property type="term" value="F:oxidoreductase activity, acting on the CH-NH group of donors, NAD or NADP as acceptor"/>
    <property type="evidence" value="ECO:0007669"/>
    <property type="project" value="UniProtKB-ARBA"/>
</dbReference>
<comment type="similarity">
    <text evidence="4">Belongs to the flavoredoxin family.</text>
</comment>
<protein>
    <submittedName>
        <fullName evidence="6">NADH-FMN oxidoreductase RutF, flavin reductase (DIM6/NTAB) family</fullName>
    </submittedName>
</protein>
<keyword evidence="2" id="KW-0285">Flavoprotein</keyword>
<evidence type="ECO:0000256" key="3">
    <source>
        <dbReference type="ARBA" id="ARBA00022643"/>
    </source>
</evidence>